<dbReference type="OrthoDB" id="2240431at2"/>
<evidence type="ECO:0000256" key="1">
    <source>
        <dbReference type="SAM" id="Phobius"/>
    </source>
</evidence>
<name>A0A1T4NZE3_9LACT</name>
<keyword evidence="1" id="KW-0812">Transmembrane</keyword>
<gene>
    <name evidence="2" type="ORF">SAMN02746011_01907</name>
</gene>
<dbReference type="AlphaFoldDB" id="A0A1T4NZE3"/>
<dbReference type="EMBL" id="FUWO01000026">
    <property type="protein sequence ID" value="SJZ84654.1"/>
    <property type="molecule type" value="Genomic_DNA"/>
</dbReference>
<evidence type="ECO:0000313" key="3">
    <source>
        <dbReference type="Proteomes" id="UP000189941"/>
    </source>
</evidence>
<dbReference type="RefSeq" id="WP_078756574.1">
    <property type="nucleotide sequence ID" value="NZ_FUWO01000026.1"/>
</dbReference>
<keyword evidence="1" id="KW-0472">Membrane</keyword>
<evidence type="ECO:0000313" key="2">
    <source>
        <dbReference type="EMBL" id="SJZ84654.1"/>
    </source>
</evidence>
<feature type="transmembrane region" description="Helical" evidence="1">
    <location>
        <begin position="6"/>
        <end position="24"/>
    </location>
</feature>
<proteinExistence type="predicted"/>
<sequence length="439" mass="48586">MDYFLIIVLPIIALALIIGGVIFLHKKSNPNGNNHVSTKQTDSIKSKGLVTGGDVQGSEIVIPIEVLPATIRIDKKSLFEITDSTVISRVSELIPFTSQTGTRLMANNAMNSLKGTELIKMDIPFSQLTKSKEVAGAARGYIHGGKGVAAQANLTKVDMSKVTKTTTVANSVANVMNIGSLVVGQYYMSEISCKLETMTKSLDKIGDFQDREFKSRIMSVITLVGEISQFSSEIMESDDQRALKLSAIENLKATATELLGQVNITISDITQKTPDPDYKEYQSKVDDFQKLVGYQNALVTVLEEISKLTYLLGKGSISTERSYSTFNKYLELSVQTRNLLGQWHDRQVKSLRIDLKKERISKAGFEAVVSSIPGLFDDKFKYNELRQSFVNQISTQATNIAESPPGQKQIYDDDVQIIIKDNKFYYLHASSTSIQESSE</sequence>
<reference evidence="3" key="1">
    <citation type="submission" date="2017-02" db="EMBL/GenBank/DDBJ databases">
        <authorList>
            <person name="Varghese N."/>
            <person name="Submissions S."/>
        </authorList>
    </citation>
    <scope>NUCLEOTIDE SEQUENCE [LARGE SCALE GENOMIC DNA]</scope>
    <source>
        <strain evidence="3">DSM 15739</strain>
    </source>
</reference>
<organism evidence="2 3">
    <name type="scientific">Globicatella sulfidifaciens DSM 15739</name>
    <dbReference type="NCBI Taxonomy" id="1121925"/>
    <lineage>
        <taxon>Bacteria</taxon>
        <taxon>Bacillati</taxon>
        <taxon>Bacillota</taxon>
        <taxon>Bacilli</taxon>
        <taxon>Lactobacillales</taxon>
        <taxon>Aerococcaceae</taxon>
        <taxon>Globicatella</taxon>
    </lineage>
</organism>
<keyword evidence="3" id="KW-1185">Reference proteome</keyword>
<dbReference type="Proteomes" id="UP000189941">
    <property type="component" value="Unassembled WGS sequence"/>
</dbReference>
<accession>A0A1T4NZE3</accession>
<keyword evidence="1" id="KW-1133">Transmembrane helix</keyword>
<protein>
    <submittedName>
        <fullName evidence="2">Uncharacterized protein</fullName>
    </submittedName>
</protein>